<dbReference type="SUPFAM" id="SSF103473">
    <property type="entry name" value="MFS general substrate transporter"/>
    <property type="match status" value="1"/>
</dbReference>
<dbReference type="PANTHER" id="PTHR23508:SF10">
    <property type="entry name" value="CARBOXYLIC ACID TRANSPORTER PROTEIN HOMOLOG"/>
    <property type="match status" value="1"/>
</dbReference>
<evidence type="ECO:0000256" key="1">
    <source>
        <dbReference type="ARBA" id="ARBA00004141"/>
    </source>
</evidence>
<evidence type="ECO:0000259" key="8">
    <source>
        <dbReference type="PROSITE" id="PS50850"/>
    </source>
</evidence>
<feature type="transmembrane region" description="Helical" evidence="7">
    <location>
        <begin position="394"/>
        <end position="415"/>
    </location>
</feature>
<evidence type="ECO:0000313" key="9">
    <source>
        <dbReference type="EMBL" id="KAH3673234.1"/>
    </source>
</evidence>
<dbReference type="OrthoDB" id="2261376at2759"/>
<gene>
    <name evidence="9" type="ORF">WICPIJ_009877</name>
</gene>
<name>A0A9P8TC27_WICPI</name>
<keyword evidence="3" id="KW-0813">Transport</keyword>
<dbReference type="PANTHER" id="PTHR23508">
    <property type="entry name" value="CARBOXYLIC ACID TRANSPORTER PROTEIN HOMOLOG"/>
    <property type="match status" value="1"/>
</dbReference>
<comment type="similarity">
    <text evidence="2">Belongs to the major facilitator superfamily. Sugar transporter (TC 2.A.1.1) family.</text>
</comment>
<organism evidence="9 10">
    <name type="scientific">Wickerhamomyces pijperi</name>
    <name type="common">Yeast</name>
    <name type="synonym">Pichia pijperi</name>
    <dbReference type="NCBI Taxonomy" id="599730"/>
    <lineage>
        <taxon>Eukaryota</taxon>
        <taxon>Fungi</taxon>
        <taxon>Dikarya</taxon>
        <taxon>Ascomycota</taxon>
        <taxon>Saccharomycotina</taxon>
        <taxon>Saccharomycetes</taxon>
        <taxon>Phaffomycetales</taxon>
        <taxon>Wickerhamomycetaceae</taxon>
        <taxon>Wickerhamomyces</taxon>
    </lineage>
</organism>
<evidence type="ECO:0000256" key="3">
    <source>
        <dbReference type="ARBA" id="ARBA00022448"/>
    </source>
</evidence>
<evidence type="ECO:0000256" key="5">
    <source>
        <dbReference type="ARBA" id="ARBA00022989"/>
    </source>
</evidence>
<evidence type="ECO:0000256" key="7">
    <source>
        <dbReference type="SAM" id="Phobius"/>
    </source>
</evidence>
<dbReference type="Gene3D" id="1.20.1250.20">
    <property type="entry name" value="MFS general substrate transporter like domains"/>
    <property type="match status" value="1"/>
</dbReference>
<dbReference type="GO" id="GO:0001406">
    <property type="term" value="F:glycerophosphodiester transmembrane transporter activity"/>
    <property type="evidence" value="ECO:0007669"/>
    <property type="project" value="UniProtKB-ARBA"/>
</dbReference>
<protein>
    <recommendedName>
        <fullName evidence="8">Major facilitator superfamily (MFS) profile domain-containing protein</fullName>
    </recommendedName>
</protein>
<comment type="caution">
    <text evidence="9">The sequence shown here is derived from an EMBL/GenBank/DDBJ whole genome shotgun (WGS) entry which is preliminary data.</text>
</comment>
<dbReference type="PROSITE" id="PS50850">
    <property type="entry name" value="MFS"/>
    <property type="match status" value="1"/>
</dbReference>
<dbReference type="FunFam" id="1.20.1250.20:FF:000140">
    <property type="entry name" value="Putative MFS phospholipid transporter"/>
    <property type="match status" value="1"/>
</dbReference>
<reference evidence="9" key="1">
    <citation type="journal article" date="2021" name="Open Biol.">
        <title>Shared evolutionary footprints suggest mitochondrial oxidative damage underlies multiple complex I losses in fungi.</title>
        <authorList>
            <person name="Schikora-Tamarit M.A."/>
            <person name="Marcet-Houben M."/>
            <person name="Nosek J."/>
            <person name="Gabaldon T."/>
        </authorList>
    </citation>
    <scope>NUCLEOTIDE SEQUENCE</scope>
    <source>
        <strain evidence="9">CBS2887</strain>
    </source>
</reference>
<evidence type="ECO:0000256" key="2">
    <source>
        <dbReference type="ARBA" id="ARBA00010992"/>
    </source>
</evidence>
<feature type="transmembrane region" description="Helical" evidence="7">
    <location>
        <begin position="296"/>
        <end position="322"/>
    </location>
</feature>
<accession>A0A9P8TC27</accession>
<feature type="transmembrane region" description="Helical" evidence="7">
    <location>
        <begin position="111"/>
        <end position="130"/>
    </location>
</feature>
<proteinExistence type="inferred from homology"/>
<feature type="transmembrane region" description="Helical" evidence="7">
    <location>
        <begin position="245"/>
        <end position="268"/>
    </location>
</feature>
<feature type="transmembrane region" description="Helical" evidence="7">
    <location>
        <begin position="142"/>
        <end position="163"/>
    </location>
</feature>
<dbReference type="GO" id="GO:0046943">
    <property type="term" value="F:carboxylic acid transmembrane transporter activity"/>
    <property type="evidence" value="ECO:0007669"/>
    <property type="project" value="TreeGrafter"/>
</dbReference>
<feature type="transmembrane region" description="Helical" evidence="7">
    <location>
        <begin position="334"/>
        <end position="355"/>
    </location>
</feature>
<dbReference type="InterPro" id="IPR020846">
    <property type="entry name" value="MFS_dom"/>
</dbReference>
<feature type="domain" description="Major facilitator superfamily (MFS) profile" evidence="8">
    <location>
        <begin position="73"/>
        <end position="481"/>
    </location>
</feature>
<keyword evidence="10" id="KW-1185">Reference proteome</keyword>
<dbReference type="Pfam" id="PF00083">
    <property type="entry name" value="Sugar_tr"/>
    <property type="match status" value="2"/>
</dbReference>
<dbReference type="InterPro" id="IPR005828">
    <property type="entry name" value="MFS_sugar_transport-like"/>
</dbReference>
<feature type="transmembrane region" description="Helical" evidence="7">
    <location>
        <begin position="458"/>
        <end position="477"/>
    </location>
</feature>
<feature type="transmembrane region" description="Helical" evidence="7">
    <location>
        <begin position="211"/>
        <end position="239"/>
    </location>
</feature>
<feature type="transmembrane region" description="Helical" evidence="7">
    <location>
        <begin position="362"/>
        <end position="382"/>
    </location>
</feature>
<evidence type="ECO:0000313" key="10">
    <source>
        <dbReference type="Proteomes" id="UP000774326"/>
    </source>
</evidence>
<keyword evidence="5 7" id="KW-1133">Transmembrane helix</keyword>
<feature type="transmembrane region" description="Helical" evidence="7">
    <location>
        <begin position="427"/>
        <end position="446"/>
    </location>
</feature>
<evidence type="ECO:0000256" key="4">
    <source>
        <dbReference type="ARBA" id="ARBA00022692"/>
    </source>
</evidence>
<keyword evidence="6 7" id="KW-0472">Membrane</keyword>
<evidence type="ECO:0000256" key="6">
    <source>
        <dbReference type="ARBA" id="ARBA00023136"/>
    </source>
</evidence>
<sequence>MSSTAIDYSKEDFSAFRDLPKSFSDFFSAPAARATNEITLGKQNHEISEQTLEEYEEHMTEVNKMSRFHKYLPIFTTGAGLFSEGYINNSIGIASTCLSALYPKEYKHSHAIKNVSSIAFVGIVVGQLSFGYISDYYSRKAAMLWGTSLLVLFTILCSGAWGAHGSVGGMLAAITAYRFFMGIGIGSEYPSGSAACAEASSLLPPGKRNRYFAIFTNFMIDSGFVISAFVPMVLLWIFTPKHLTIIWRLTIGLGAIPPISLFILRLYYTEGKTFQKTKLNSNVPYLAIIKFYWFRLFIIAIIWFIYDLCAYGFGIFSSYIIAELFDSADMYKVFGWNVVFNLFYIPGAFLGAYSADYFGPRITLVVGVTLQSIIGFILAGCFESALKHIGGFTVAYGIFMTLGEFGPGDCIGLLASKTSATPIRGQYYGIAAAIGKVGAFIGTYCFTPLTDKHGVKSAYWLASSLGIFSAILAYFFLPAVDQGAMQREDAKFIAYLKSINYDVSQLGVHDGENVSVDEEDAQNESFTEVSKS</sequence>
<dbReference type="EMBL" id="JAEUBG010005685">
    <property type="protein sequence ID" value="KAH3673234.1"/>
    <property type="molecule type" value="Genomic_DNA"/>
</dbReference>
<keyword evidence="4 7" id="KW-0812">Transmembrane</keyword>
<dbReference type="InterPro" id="IPR036259">
    <property type="entry name" value="MFS_trans_sf"/>
</dbReference>
<reference evidence="9" key="2">
    <citation type="submission" date="2021-01" db="EMBL/GenBank/DDBJ databases">
        <authorList>
            <person name="Schikora-Tamarit M.A."/>
        </authorList>
    </citation>
    <scope>NUCLEOTIDE SEQUENCE</scope>
    <source>
        <strain evidence="9">CBS2887</strain>
    </source>
</reference>
<dbReference type="GO" id="GO:0005886">
    <property type="term" value="C:plasma membrane"/>
    <property type="evidence" value="ECO:0007669"/>
    <property type="project" value="TreeGrafter"/>
</dbReference>
<comment type="subcellular location">
    <subcellularLocation>
        <location evidence="1">Membrane</location>
        <topology evidence="1">Multi-pass membrane protein</topology>
    </subcellularLocation>
</comment>
<dbReference type="AlphaFoldDB" id="A0A9P8TC27"/>
<dbReference type="Proteomes" id="UP000774326">
    <property type="component" value="Unassembled WGS sequence"/>
</dbReference>